<evidence type="ECO:0000256" key="3">
    <source>
        <dbReference type="ARBA" id="ARBA00022695"/>
    </source>
</evidence>
<dbReference type="SUPFAM" id="SSF48019">
    <property type="entry name" value="post-AAA+ oligomerization domain-like"/>
    <property type="match status" value="1"/>
</dbReference>
<reference evidence="9 10" key="1">
    <citation type="journal article" date="2016" name="Nat. Commun.">
        <title>Thousands of microbial genomes shed light on interconnected biogeochemical processes in an aquifer system.</title>
        <authorList>
            <person name="Anantharaman K."/>
            <person name="Brown C.T."/>
            <person name="Hug L.A."/>
            <person name="Sharon I."/>
            <person name="Castelle C.J."/>
            <person name="Probst A.J."/>
            <person name="Thomas B.C."/>
            <person name="Singh A."/>
            <person name="Wilkins M.J."/>
            <person name="Karaoz U."/>
            <person name="Brodie E.L."/>
            <person name="Williams K.H."/>
            <person name="Hubbard S.S."/>
            <person name="Banfield J.F."/>
        </authorList>
    </citation>
    <scope>NUCLEOTIDE SEQUENCE [LARGE SCALE GENOMIC DNA]</scope>
</reference>
<comment type="caution">
    <text evidence="9">The sequence shown here is derived from an EMBL/GenBank/DDBJ whole genome shotgun (WGS) entry which is preliminary data.</text>
</comment>
<evidence type="ECO:0000313" key="9">
    <source>
        <dbReference type="EMBL" id="OGZ44301.1"/>
    </source>
</evidence>
<evidence type="ECO:0000256" key="7">
    <source>
        <dbReference type="ARBA" id="ARBA00049244"/>
    </source>
</evidence>
<dbReference type="PANTHER" id="PTHR34388">
    <property type="entry name" value="DNA POLYMERASE III SUBUNIT DELTA"/>
    <property type="match status" value="1"/>
</dbReference>
<dbReference type="Proteomes" id="UP000177480">
    <property type="component" value="Unassembled WGS sequence"/>
</dbReference>
<evidence type="ECO:0000256" key="1">
    <source>
        <dbReference type="ARBA" id="ARBA00012417"/>
    </source>
</evidence>
<dbReference type="InterPro" id="IPR048466">
    <property type="entry name" value="DNA_pol3_delta-like_C"/>
</dbReference>
<evidence type="ECO:0000259" key="8">
    <source>
        <dbReference type="Pfam" id="PF21694"/>
    </source>
</evidence>
<keyword evidence="4" id="KW-0235">DNA replication</keyword>
<dbReference type="AlphaFoldDB" id="A0A1G2G316"/>
<evidence type="ECO:0000313" key="10">
    <source>
        <dbReference type="Proteomes" id="UP000177480"/>
    </source>
</evidence>
<dbReference type="NCBIfam" id="TIGR01128">
    <property type="entry name" value="holA"/>
    <property type="match status" value="1"/>
</dbReference>
<accession>A0A1G2G316</accession>
<evidence type="ECO:0000256" key="6">
    <source>
        <dbReference type="ARBA" id="ARBA00034754"/>
    </source>
</evidence>
<dbReference type="GO" id="GO:0006261">
    <property type="term" value="P:DNA-templated DNA replication"/>
    <property type="evidence" value="ECO:0007669"/>
    <property type="project" value="TreeGrafter"/>
</dbReference>
<dbReference type="InterPro" id="IPR008921">
    <property type="entry name" value="DNA_pol3_clamp-load_cplx_C"/>
</dbReference>
<protein>
    <recommendedName>
        <fullName evidence="1">DNA-directed DNA polymerase</fullName>
        <ecNumber evidence="1">2.7.7.7</ecNumber>
    </recommendedName>
</protein>
<dbReference type="EC" id="2.7.7.7" evidence="1"/>
<evidence type="ECO:0000256" key="4">
    <source>
        <dbReference type="ARBA" id="ARBA00022705"/>
    </source>
</evidence>
<dbReference type="GO" id="GO:0003887">
    <property type="term" value="F:DNA-directed DNA polymerase activity"/>
    <property type="evidence" value="ECO:0007669"/>
    <property type="project" value="UniProtKB-KW"/>
</dbReference>
<dbReference type="STRING" id="1802114.A2719_04520"/>
<evidence type="ECO:0000256" key="5">
    <source>
        <dbReference type="ARBA" id="ARBA00022932"/>
    </source>
</evidence>
<comment type="catalytic activity">
    <reaction evidence="7">
        <text>DNA(n) + a 2'-deoxyribonucleoside 5'-triphosphate = DNA(n+1) + diphosphate</text>
        <dbReference type="Rhea" id="RHEA:22508"/>
        <dbReference type="Rhea" id="RHEA-COMP:17339"/>
        <dbReference type="Rhea" id="RHEA-COMP:17340"/>
        <dbReference type="ChEBI" id="CHEBI:33019"/>
        <dbReference type="ChEBI" id="CHEBI:61560"/>
        <dbReference type="ChEBI" id="CHEBI:173112"/>
        <dbReference type="EC" id="2.7.7.7"/>
    </reaction>
</comment>
<dbReference type="PANTHER" id="PTHR34388:SF1">
    <property type="entry name" value="DNA POLYMERASE III SUBUNIT DELTA"/>
    <property type="match status" value="1"/>
</dbReference>
<keyword evidence="5" id="KW-0239">DNA-directed DNA polymerase</keyword>
<feature type="domain" description="DNA polymerase III delta subunit-like C-terminal" evidence="8">
    <location>
        <begin position="188"/>
        <end position="305"/>
    </location>
</feature>
<comment type="similarity">
    <text evidence="6">Belongs to the DNA polymerase HolA subunit family.</text>
</comment>
<proteinExistence type="inferred from homology"/>
<sequence length="306" mass="34158">MLYVLFGEDTYRSRKKLREIIDRFYAVAGGRESAVRIVLPEHSRQEVEQVLTTGSLFRDKRLFVVEDPSGATADVAAYLEEQLPTLTKSDDIYVVWDRVPVSAAIVARAAKTQEFRGLTPESAARFLDEEARMRGVSLNANEKRRILADTSGDSWHMVEQLEKSALMKGYDDKGIPNATRVDTQADRAIFSLLDAYGLSQRAKAWHIYTMLVQAGMGPEKIFWRLLSHTKTLLSIHSLIQRGVAMADIPRVAGVHPFVAKKAAAVVAHIPAQNLTLRHTSLVALDFQTKQSRGDLALGLERILLSM</sequence>
<keyword evidence="2" id="KW-0808">Transferase</keyword>
<dbReference type="GO" id="GO:0009360">
    <property type="term" value="C:DNA polymerase III complex"/>
    <property type="evidence" value="ECO:0007669"/>
    <property type="project" value="TreeGrafter"/>
</dbReference>
<dbReference type="InterPro" id="IPR005790">
    <property type="entry name" value="DNA_polIII_delta"/>
</dbReference>
<organism evidence="9 10">
    <name type="scientific">Candidatus Ryanbacteria bacterium RIFCSPHIGHO2_01_FULL_45_22</name>
    <dbReference type="NCBI Taxonomy" id="1802114"/>
    <lineage>
        <taxon>Bacteria</taxon>
        <taxon>Candidatus Ryaniibacteriota</taxon>
    </lineage>
</organism>
<name>A0A1G2G316_9BACT</name>
<dbReference type="EMBL" id="MHNK01000004">
    <property type="protein sequence ID" value="OGZ44301.1"/>
    <property type="molecule type" value="Genomic_DNA"/>
</dbReference>
<evidence type="ECO:0000256" key="2">
    <source>
        <dbReference type="ARBA" id="ARBA00022679"/>
    </source>
</evidence>
<gene>
    <name evidence="9" type="ORF">A2719_04520</name>
</gene>
<dbReference type="InterPro" id="IPR027417">
    <property type="entry name" value="P-loop_NTPase"/>
</dbReference>
<dbReference type="Gene3D" id="3.40.50.300">
    <property type="entry name" value="P-loop containing nucleotide triphosphate hydrolases"/>
    <property type="match status" value="1"/>
</dbReference>
<dbReference type="GO" id="GO:0003677">
    <property type="term" value="F:DNA binding"/>
    <property type="evidence" value="ECO:0007669"/>
    <property type="project" value="InterPro"/>
</dbReference>
<dbReference type="Gene3D" id="1.20.272.10">
    <property type="match status" value="1"/>
</dbReference>
<dbReference type="Pfam" id="PF21694">
    <property type="entry name" value="DNA_pol3_delta_C"/>
    <property type="match status" value="1"/>
</dbReference>
<keyword evidence="3" id="KW-0548">Nucleotidyltransferase</keyword>